<dbReference type="NCBIfam" id="TIGR00682">
    <property type="entry name" value="lpxK"/>
    <property type="match status" value="1"/>
</dbReference>
<keyword evidence="16" id="KW-1185">Reference proteome</keyword>
<accession>A0A3A5KPX0</accession>
<comment type="catalytic activity">
    <reaction evidence="13">
        <text>a lipid A disaccharide + ATP = a lipid IVA + ADP + H(+)</text>
        <dbReference type="Rhea" id="RHEA:67840"/>
        <dbReference type="ChEBI" id="CHEBI:15378"/>
        <dbReference type="ChEBI" id="CHEBI:30616"/>
        <dbReference type="ChEBI" id="CHEBI:176343"/>
        <dbReference type="ChEBI" id="CHEBI:176425"/>
        <dbReference type="ChEBI" id="CHEBI:456216"/>
        <dbReference type="EC" id="2.7.1.130"/>
    </reaction>
</comment>
<proteinExistence type="inferred from homology"/>
<evidence type="ECO:0000256" key="13">
    <source>
        <dbReference type="HAMAP-Rule" id="MF_00409"/>
    </source>
</evidence>
<sequence>MTSEAPPFWWEKPDWRVLALSPLSAAYAVVAGRRMRRAPREKVEAPVLCVGNFTVGGTGKTPVAITLARQAKRMQLNPGFLSRGHGGSFAQPHLVDPHHDAAKHVGDEPLLLAEHAPVAVTPNRAAGARLLIEEHGCDFLIMDDGFQSARIHIDFALVVVDTRYGIGNGRVIPGGPLRANIVDQLVFTSALLKLGEGTAADAVVRQAARAGRPIFEARTEPRGKVRFAGGRFLAFAGIGHPEKFFDTLRAADGEVVLSRAFPDHHFYGEDELAELAGTARREGLRLVTTAKDAARLRHGAAPAGFLEQLDVLEIDTVFELDHVPERIIDETLDAWRQRKLRG</sequence>
<dbReference type="UniPathway" id="UPA00359">
    <property type="reaction ID" value="UER00482"/>
</dbReference>
<evidence type="ECO:0000256" key="12">
    <source>
        <dbReference type="ARBA" id="ARBA00029757"/>
    </source>
</evidence>
<keyword evidence="11 13" id="KW-0443">Lipid metabolism</keyword>
<dbReference type="PANTHER" id="PTHR42724">
    <property type="entry name" value="TETRAACYLDISACCHARIDE 4'-KINASE"/>
    <property type="match status" value="1"/>
</dbReference>
<dbReference type="GO" id="GO:0005886">
    <property type="term" value="C:plasma membrane"/>
    <property type="evidence" value="ECO:0007669"/>
    <property type="project" value="TreeGrafter"/>
</dbReference>
<dbReference type="RefSeq" id="WP_120015740.1">
    <property type="nucleotide sequence ID" value="NZ_QZWZ01000014.1"/>
</dbReference>
<evidence type="ECO:0000256" key="2">
    <source>
        <dbReference type="ARBA" id="ARBA00004870"/>
    </source>
</evidence>
<keyword evidence="6 13" id="KW-0441">Lipid A biosynthesis</keyword>
<keyword evidence="14" id="KW-0812">Transmembrane</keyword>
<feature type="binding site" evidence="13">
    <location>
        <begin position="54"/>
        <end position="61"/>
    </location>
    <ligand>
        <name>ATP</name>
        <dbReference type="ChEBI" id="CHEBI:30616"/>
    </ligand>
</feature>
<keyword evidence="9 13" id="KW-0418">Kinase</keyword>
<evidence type="ECO:0000256" key="14">
    <source>
        <dbReference type="SAM" id="Phobius"/>
    </source>
</evidence>
<dbReference type="HAMAP" id="MF_00409">
    <property type="entry name" value="LpxK"/>
    <property type="match status" value="1"/>
</dbReference>
<dbReference type="GO" id="GO:0009244">
    <property type="term" value="P:lipopolysaccharide core region biosynthetic process"/>
    <property type="evidence" value="ECO:0007669"/>
    <property type="project" value="TreeGrafter"/>
</dbReference>
<dbReference type="OrthoDB" id="9766423at2"/>
<dbReference type="Proteomes" id="UP000272706">
    <property type="component" value="Unassembled WGS sequence"/>
</dbReference>
<evidence type="ECO:0000256" key="7">
    <source>
        <dbReference type="ARBA" id="ARBA00022679"/>
    </source>
</evidence>
<dbReference type="EMBL" id="QZWZ01000014">
    <property type="protein sequence ID" value="RJT37207.1"/>
    <property type="molecule type" value="Genomic_DNA"/>
</dbReference>
<dbReference type="GO" id="GO:0009029">
    <property type="term" value="F:lipid-A 4'-kinase activity"/>
    <property type="evidence" value="ECO:0007669"/>
    <property type="project" value="UniProtKB-UniRule"/>
</dbReference>
<feature type="transmembrane region" description="Helical" evidence="14">
    <location>
        <begin position="15"/>
        <end position="32"/>
    </location>
</feature>
<dbReference type="PANTHER" id="PTHR42724:SF1">
    <property type="entry name" value="TETRAACYLDISACCHARIDE 4'-KINASE, MITOCHONDRIAL-RELATED"/>
    <property type="match status" value="1"/>
</dbReference>
<protein>
    <recommendedName>
        <fullName evidence="4 13">Tetraacyldisaccharide 4'-kinase</fullName>
        <ecNumber evidence="3 13">2.7.1.130</ecNumber>
    </recommendedName>
    <alternativeName>
        <fullName evidence="12 13">Lipid A 4'-kinase</fullName>
    </alternativeName>
</protein>
<evidence type="ECO:0000256" key="10">
    <source>
        <dbReference type="ARBA" id="ARBA00022840"/>
    </source>
</evidence>
<reference evidence="15 16" key="1">
    <citation type="submission" date="2018-09" db="EMBL/GenBank/DDBJ databases">
        <title>Mesorhizobium carmichaelinearum sp. nov. isolated from Carmichaelinea spp. root nodules in New Zealand.</title>
        <authorList>
            <person name="De Meyer S.E."/>
        </authorList>
    </citation>
    <scope>NUCLEOTIDE SEQUENCE [LARGE SCALE GENOMIC DNA]</scope>
    <source>
        <strain evidence="15 16">ICMP19557</strain>
    </source>
</reference>
<dbReference type="GO" id="GO:0005524">
    <property type="term" value="F:ATP binding"/>
    <property type="evidence" value="ECO:0007669"/>
    <property type="project" value="UniProtKB-UniRule"/>
</dbReference>
<keyword evidence="14" id="KW-0472">Membrane</keyword>
<evidence type="ECO:0000256" key="8">
    <source>
        <dbReference type="ARBA" id="ARBA00022741"/>
    </source>
</evidence>
<evidence type="ECO:0000313" key="16">
    <source>
        <dbReference type="Proteomes" id="UP000272706"/>
    </source>
</evidence>
<keyword evidence="10 13" id="KW-0067">ATP-binding</keyword>
<dbReference type="InterPro" id="IPR027417">
    <property type="entry name" value="P-loop_NTPase"/>
</dbReference>
<keyword evidence="7 13" id="KW-0808">Transferase</keyword>
<evidence type="ECO:0000313" key="15">
    <source>
        <dbReference type="EMBL" id="RJT37207.1"/>
    </source>
</evidence>
<evidence type="ECO:0000256" key="11">
    <source>
        <dbReference type="ARBA" id="ARBA00023098"/>
    </source>
</evidence>
<dbReference type="EC" id="2.7.1.130" evidence="3 13"/>
<gene>
    <name evidence="13" type="primary">lpxK</name>
    <name evidence="15" type="ORF">D3227_18600</name>
</gene>
<keyword evidence="8 13" id="KW-0547">Nucleotide-binding</keyword>
<evidence type="ECO:0000256" key="4">
    <source>
        <dbReference type="ARBA" id="ARBA00016436"/>
    </source>
</evidence>
<keyword evidence="14" id="KW-1133">Transmembrane helix</keyword>
<dbReference type="GO" id="GO:0009245">
    <property type="term" value="P:lipid A biosynthetic process"/>
    <property type="evidence" value="ECO:0007669"/>
    <property type="project" value="UniProtKB-UniRule"/>
</dbReference>
<comment type="function">
    <text evidence="1 13">Transfers the gamma-phosphate of ATP to the 4'-position of a tetraacyldisaccharide 1-phosphate intermediate (termed DS-1-P) to form tetraacyldisaccharide 1,4'-bis-phosphate (lipid IVA).</text>
</comment>
<comment type="similarity">
    <text evidence="13">Belongs to the LpxK family.</text>
</comment>
<evidence type="ECO:0000256" key="1">
    <source>
        <dbReference type="ARBA" id="ARBA00002274"/>
    </source>
</evidence>
<comment type="caution">
    <text evidence="15">The sequence shown here is derived from an EMBL/GenBank/DDBJ whole genome shotgun (WGS) entry which is preliminary data.</text>
</comment>
<keyword evidence="5 13" id="KW-0444">Lipid biosynthesis</keyword>
<evidence type="ECO:0000256" key="3">
    <source>
        <dbReference type="ARBA" id="ARBA00012071"/>
    </source>
</evidence>
<comment type="pathway">
    <text evidence="2 13">Glycolipid biosynthesis; lipid IV(A) biosynthesis; lipid IV(A) from (3R)-3-hydroxytetradecanoyl-[acyl-carrier-protein] and UDP-N-acetyl-alpha-D-glucosamine: step 6/6.</text>
</comment>
<dbReference type="AlphaFoldDB" id="A0A3A5KPX0"/>
<evidence type="ECO:0000256" key="6">
    <source>
        <dbReference type="ARBA" id="ARBA00022556"/>
    </source>
</evidence>
<dbReference type="SUPFAM" id="SSF52540">
    <property type="entry name" value="P-loop containing nucleoside triphosphate hydrolases"/>
    <property type="match status" value="1"/>
</dbReference>
<dbReference type="Pfam" id="PF02606">
    <property type="entry name" value="LpxK"/>
    <property type="match status" value="1"/>
</dbReference>
<evidence type="ECO:0000256" key="9">
    <source>
        <dbReference type="ARBA" id="ARBA00022777"/>
    </source>
</evidence>
<organism evidence="15 16">
    <name type="scientific">Mesorhizobium waimense</name>
    <dbReference type="NCBI Taxonomy" id="1300307"/>
    <lineage>
        <taxon>Bacteria</taxon>
        <taxon>Pseudomonadati</taxon>
        <taxon>Pseudomonadota</taxon>
        <taxon>Alphaproteobacteria</taxon>
        <taxon>Hyphomicrobiales</taxon>
        <taxon>Phyllobacteriaceae</taxon>
        <taxon>Mesorhizobium</taxon>
    </lineage>
</organism>
<dbReference type="InterPro" id="IPR003758">
    <property type="entry name" value="LpxK"/>
</dbReference>
<name>A0A3A5KPX0_9HYPH</name>
<evidence type="ECO:0000256" key="5">
    <source>
        <dbReference type="ARBA" id="ARBA00022516"/>
    </source>
</evidence>